<keyword evidence="5" id="KW-0496">Mitochondrion</keyword>
<feature type="binding site" evidence="6">
    <location>
        <position position="223"/>
    </location>
    <ligand>
        <name>Zn(2+)</name>
        <dbReference type="ChEBI" id="CHEBI:29105"/>
    </ligand>
</feature>
<dbReference type="SUPFAM" id="SSF52467">
    <property type="entry name" value="DHS-like NAD/FAD-binding domain"/>
    <property type="match status" value="1"/>
</dbReference>
<sequence length="339" mass="36991">MASGEIDETTASRPQLPPNFATELWQRYATQQKEKLAAKTTEVSESVEISPSDVLSFTTHLQSSTRILALLGAGLSAASGIPTFRGAGGFWREYDCMTLATPRAFAKDPALVWQFYSYRRHCALQASPNRAHLALAELAKKKPEFLAISQNIDELCQRAGHPEENIQAVHGSLFSNKCTKCPYVENGTFADPLVPAFALPADVDPADSKFPLKEIAVEDLPHCPDCQALLRPNVVWFGEPLPAGAVDRVDNWMRGDSGDEHAKVDLMLVVGTSALVYPAAGYIHAARARGARIAVFNMEDPTEEGPTSRLKEGDWYFKGNAAILLPELLKGVIGSIREI</sequence>
<feature type="active site" description="Proton acceptor" evidence="6">
    <location>
        <position position="170"/>
    </location>
</feature>
<keyword evidence="6" id="KW-0862">Zinc</keyword>
<dbReference type="Gene3D" id="3.30.1600.10">
    <property type="entry name" value="SIR2/SIRT2 'Small Domain"/>
    <property type="match status" value="1"/>
</dbReference>
<dbReference type="GO" id="GO:0005634">
    <property type="term" value="C:nucleus"/>
    <property type="evidence" value="ECO:0007669"/>
    <property type="project" value="TreeGrafter"/>
</dbReference>
<comment type="similarity">
    <text evidence="2">Belongs to the sirtuin family. Class I subfamily.</text>
</comment>
<dbReference type="AlphaFoldDB" id="A0AAD7CNT4"/>
<dbReference type="Gene3D" id="3.40.50.1220">
    <property type="entry name" value="TPP-binding domain"/>
    <property type="match status" value="1"/>
</dbReference>
<gene>
    <name evidence="8" type="ORF">B0H17DRAFT_1021633</name>
</gene>
<dbReference type="InterPro" id="IPR026591">
    <property type="entry name" value="Sirtuin_cat_small_dom_sf"/>
</dbReference>
<evidence type="ECO:0000313" key="8">
    <source>
        <dbReference type="EMBL" id="KAJ7655333.1"/>
    </source>
</evidence>
<dbReference type="Proteomes" id="UP001221757">
    <property type="component" value="Unassembled WGS sequence"/>
</dbReference>
<dbReference type="GO" id="GO:0046872">
    <property type="term" value="F:metal ion binding"/>
    <property type="evidence" value="ECO:0007669"/>
    <property type="project" value="UniProtKB-KW"/>
</dbReference>
<dbReference type="InterPro" id="IPR029035">
    <property type="entry name" value="DHS-like_NAD/FAD-binding_dom"/>
</dbReference>
<keyword evidence="4" id="KW-0520">NAD</keyword>
<feature type="binding site" evidence="6">
    <location>
        <position position="181"/>
    </location>
    <ligand>
        <name>Zn(2+)</name>
        <dbReference type="ChEBI" id="CHEBI:29105"/>
    </ligand>
</feature>
<evidence type="ECO:0000256" key="4">
    <source>
        <dbReference type="ARBA" id="ARBA00023027"/>
    </source>
</evidence>
<name>A0AAD7CNT4_MYCRO</name>
<evidence type="ECO:0000313" key="9">
    <source>
        <dbReference type="Proteomes" id="UP001221757"/>
    </source>
</evidence>
<dbReference type="InterPro" id="IPR050134">
    <property type="entry name" value="NAD-dep_sirtuin_deacylases"/>
</dbReference>
<dbReference type="PANTHER" id="PTHR11085:SF10">
    <property type="entry name" value="NAD-DEPENDENT PROTEIN DEACYLASE SIRTUIN-5, MITOCHONDRIAL-RELATED"/>
    <property type="match status" value="1"/>
</dbReference>
<feature type="domain" description="Deacetylase sirtuin-type" evidence="7">
    <location>
        <begin position="44"/>
        <end position="339"/>
    </location>
</feature>
<evidence type="ECO:0000256" key="6">
    <source>
        <dbReference type="PROSITE-ProRule" id="PRU00236"/>
    </source>
</evidence>
<dbReference type="EMBL" id="JARKIE010000313">
    <property type="protein sequence ID" value="KAJ7655333.1"/>
    <property type="molecule type" value="Genomic_DNA"/>
</dbReference>
<protein>
    <submittedName>
        <fullName evidence="8">SIR2 family histone deacetylase</fullName>
    </submittedName>
</protein>
<keyword evidence="3" id="KW-0808">Transferase</keyword>
<dbReference type="GO" id="GO:0005739">
    <property type="term" value="C:mitochondrion"/>
    <property type="evidence" value="ECO:0007669"/>
    <property type="project" value="UniProtKB-SubCell"/>
</dbReference>
<dbReference type="Pfam" id="PF02146">
    <property type="entry name" value="SIR2"/>
    <property type="match status" value="1"/>
</dbReference>
<dbReference type="GO" id="GO:0070403">
    <property type="term" value="F:NAD+ binding"/>
    <property type="evidence" value="ECO:0007669"/>
    <property type="project" value="InterPro"/>
</dbReference>
<dbReference type="InterPro" id="IPR003000">
    <property type="entry name" value="Sirtuin"/>
</dbReference>
<keyword evidence="9" id="KW-1185">Reference proteome</keyword>
<comment type="caution">
    <text evidence="8">The sequence shown here is derived from an EMBL/GenBank/DDBJ whole genome shotgun (WGS) entry which is preliminary data.</text>
</comment>
<reference evidence="8" key="1">
    <citation type="submission" date="2023-03" db="EMBL/GenBank/DDBJ databases">
        <title>Massive genome expansion in bonnet fungi (Mycena s.s.) driven by repeated elements and novel gene families across ecological guilds.</title>
        <authorList>
            <consortium name="Lawrence Berkeley National Laboratory"/>
            <person name="Harder C.B."/>
            <person name="Miyauchi S."/>
            <person name="Viragh M."/>
            <person name="Kuo A."/>
            <person name="Thoen E."/>
            <person name="Andreopoulos B."/>
            <person name="Lu D."/>
            <person name="Skrede I."/>
            <person name="Drula E."/>
            <person name="Henrissat B."/>
            <person name="Morin E."/>
            <person name="Kohler A."/>
            <person name="Barry K."/>
            <person name="LaButti K."/>
            <person name="Morin E."/>
            <person name="Salamov A."/>
            <person name="Lipzen A."/>
            <person name="Mereny Z."/>
            <person name="Hegedus B."/>
            <person name="Baldrian P."/>
            <person name="Stursova M."/>
            <person name="Weitz H."/>
            <person name="Taylor A."/>
            <person name="Grigoriev I.V."/>
            <person name="Nagy L.G."/>
            <person name="Martin F."/>
            <person name="Kauserud H."/>
        </authorList>
    </citation>
    <scope>NUCLEOTIDE SEQUENCE</scope>
    <source>
        <strain evidence="8">CBHHK067</strain>
    </source>
</reference>
<proteinExistence type="inferred from homology"/>
<evidence type="ECO:0000256" key="1">
    <source>
        <dbReference type="ARBA" id="ARBA00004173"/>
    </source>
</evidence>
<dbReference type="PANTHER" id="PTHR11085">
    <property type="entry name" value="NAD-DEPENDENT PROTEIN DEACYLASE SIRTUIN-5, MITOCHONDRIAL-RELATED"/>
    <property type="match status" value="1"/>
</dbReference>
<evidence type="ECO:0000259" key="7">
    <source>
        <dbReference type="PROSITE" id="PS50305"/>
    </source>
</evidence>
<accession>A0AAD7CNT4</accession>
<evidence type="ECO:0000256" key="2">
    <source>
        <dbReference type="ARBA" id="ARBA00006924"/>
    </source>
</evidence>
<dbReference type="InterPro" id="IPR026590">
    <property type="entry name" value="Ssirtuin_cat_dom"/>
</dbReference>
<feature type="binding site" evidence="6">
    <location>
        <position position="226"/>
    </location>
    <ligand>
        <name>Zn(2+)</name>
        <dbReference type="ChEBI" id="CHEBI:29105"/>
    </ligand>
</feature>
<evidence type="ECO:0000256" key="5">
    <source>
        <dbReference type="ARBA" id="ARBA00023128"/>
    </source>
</evidence>
<feature type="binding site" evidence="6">
    <location>
        <position position="178"/>
    </location>
    <ligand>
        <name>Zn(2+)</name>
        <dbReference type="ChEBI" id="CHEBI:29105"/>
    </ligand>
</feature>
<comment type="subcellular location">
    <subcellularLocation>
        <location evidence="1">Mitochondrion</location>
    </subcellularLocation>
</comment>
<keyword evidence="6" id="KW-0479">Metal-binding</keyword>
<evidence type="ECO:0000256" key="3">
    <source>
        <dbReference type="ARBA" id="ARBA00022679"/>
    </source>
</evidence>
<organism evidence="8 9">
    <name type="scientific">Mycena rosella</name>
    <name type="common">Pink bonnet</name>
    <name type="synonym">Agaricus rosellus</name>
    <dbReference type="NCBI Taxonomy" id="1033263"/>
    <lineage>
        <taxon>Eukaryota</taxon>
        <taxon>Fungi</taxon>
        <taxon>Dikarya</taxon>
        <taxon>Basidiomycota</taxon>
        <taxon>Agaricomycotina</taxon>
        <taxon>Agaricomycetes</taxon>
        <taxon>Agaricomycetidae</taxon>
        <taxon>Agaricales</taxon>
        <taxon>Marasmiineae</taxon>
        <taxon>Mycenaceae</taxon>
        <taxon>Mycena</taxon>
    </lineage>
</organism>
<dbReference type="GO" id="GO:0017136">
    <property type="term" value="F:histone deacetylase activity, NAD-dependent"/>
    <property type="evidence" value="ECO:0007669"/>
    <property type="project" value="TreeGrafter"/>
</dbReference>
<dbReference type="PROSITE" id="PS50305">
    <property type="entry name" value="SIRTUIN"/>
    <property type="match status" value="1"/>
</dbReference>